<comment type="similarity">
    <text evidence="3">Belongs to the sirtuin family. Class I subfamily.</text>
</comment>
<reference evidence="17 18" key="1">
    <citation type="submission" date="2015-04" db="EMBL/GenBank/DDBJ databases">
        <authorList>
            <person name="Syromyatnikov M.Y."/>
            <person name="Popov V.N."/>
        </authorList>
    </citation>
    <scope>NUCLEOTIDE SEQUENCE [LARGE SCALE GENOMIC DNA]</scope>
</reference>
<dbReference type="InterPro" id="IPR011990">
    <property type="entry name" value="TPR-like_helical_dom_sf"/>
</dbReference>
<dbReference type="Gene3D" id="6.10.140.2220">
    <property type="match status" value="1"/>
</dbReference>
<feature type="domain" description="SET" evidence="14">
    <location>
        <begin position="135"/>
        <end position="417"/>
    </location>
</feature>
<dbReference type="PROSITE" id="PS50280">
    <property type="entry name" value="SET"/>
    <property type="match status" value="1"/>
</dbReference>
<dbReference type="GO" id="GO:0008276">
    <property type="term" value="F:protein methyltransferase activity"/>
    <property type="evidence" value="ECO:0007669"/>
    <property type="project" value="UniProtKB-ARBA"/>
</dbReference>
<feature type="compositionally biased region" description="Basic and acidic residues" evidence="13">
    <location>
        <begin position="574"/>
        <end position="588"/>
    </location>
</feature>
<accession>A0A1J1J199</accession>
<feature type="domain" description="MYND-type" evidence="16">
    <location>
        <begin position="183"/>
        <end position="222"/>
    </location>
</feature>
<dbReference type="Pfam" id="PF01753">
    <property type="entry name" value="zf-MYND"/>
    <property type="match status" value="1"/>
</dbReference>
<dbReference type="EC" id="2.3.1.286" evidence="4"/>
<dbReference type="InterPro" id="IPR046341">
    <property type="entry name" value="SET_dom_sf"/>
</dbReference>
<evidence type="ECO:0000256" key="13">
    <source>
        <dbReference type="SAM" id="MobiDB-lite"/>
    </source>
</evidence>
<evidence type="ECO:0000259" key="14">
    <source>
        <dbReference type="PROSITE" id="PS50280"/>
    </source>
</evidence>
<evidence type="ECO:0000256" key="1">
    <source>
        <dbReference type="ARBA" id="ARBA00001947"/>
    </source>
</evidence>
<dbReference type="Gene3D" id="3.40.50.1220">
    <property type="entry name" value="TPP-binding domain"/>
    <property type="match status" value="2"/>
</dbReference>
<dbReference type="SMART" id="SM00317">
    <property type="entry name" value="SET"/>
    <property type="match status" value="1"/>
</dbReference>
<dbReference type="GO" id="GO:0008170">
    <property type="term" value="F:N-methyltransferase activity"/>
    <property type="evidence" value="ECO:0007669"/>
    <property type="project" value="UniProtKB-ARBA"/>
</dbReference>
<dbReference type="GO" id="GO:0008270">
    <property type="term" value="F:zinc ion binding"/>
    <property type="evidence" value="ECO:0007669"/>
    <property type="project" value="UniProtKB-KW"/>
</dbReference>
<feature type="domain" description="Deacetylase sirtuin-type" evidence="15">
    <location>
        <begin position="676"/>
        <end position="982"/>
    </location>
</feature>
<dbReference type="CDD" id="cd01408">
    <property type="entry name" value="SIRT1"/>
    <property type="match status" value="1"/>
</dbReference>
<dbReference type="PROSITE" id="PS50865">
    <property type="entry name" value="ZF_MYND_2"/>
    <property type="match status" value="1"/>
</dbReference>
<evidence type="ECO:0000313" key="17">
    <source>
        <dbReference type="EMBL" id="CRL06221.1"/>
    </source>
</evidence>
<comment type="cofactor">
    <cofactor evidence="1">
        <name>Zn(2+)</name>
        <dbReference type="ChEBI" id="CHEBI:29105"/>
    </cofactor>
</comment>
<keyword evidence="18" id="KW-1185">Reference proteome</keyword>
<dbReference type="PROSITE" id="PS50305">
    <property type="entry name" value="SIRTUIN"/>
    <property type="match status" value="1"/>
</dbReference>
<evidence type="ECO:0000259" key="16">
    <source>
        <dbReference type="PROSITE" id="PS50865"/>
    </source>
</evidence>
<evidence type="ECO:0000256" key="7">
    <source>
        <dbReference type="ARBA" id="ARBA00022771"/>
    </source>
</evidence>
<evidence type="ECO:0000259" key="15">
    <source>
        <dbReference type="PROSITE" id="PS50305"/>
    </source>
</evidence>
<protein>
    <recommendedName>
        <fullName evidence="4">protein acetyllysine N-acetyltransferase</fullName>
        <ecNumber evidence="4">2.3.1.286</ecNumber>
    </recommendedName>
</protein>
<dbReference type="GO" id="GO:0005634">
    <property type="term" value="C:nucleus"/>
    <property type="evidence" value="ECO:0007669"/>
    <property type="project" value="UniProtKB-SubCell"/>
</dbReference>
<dbReference type="InterPro" id="IPR003000">
    <property type="entry name" value="Sirtuin"/>
</dbReference>
<feature type="compositionally biased region" description="Acidic residues" evidence="13">
    <location>
        <begin position="1057"/>
        <end position="1078"/>
    </location>
</feature>
<evidence type="ECO:0000256" key="6">
    <source>
        <dbReference type="ARBA" id="ARBA00022723"/>
    </source>
</evidence>
<dbReference type="Gene3D" id="1.25.40.10">
    <property type="entry name" value="Tetratricopeptide repeat domain"/>
    <property type="match status" value="1"/>
</dbReference>
<dbReference type="GO" id="GO:0008757">
    <property type="term" value="F:S-adenosylmethionine-dependent methyltransferase activity"/>
    <property type="evidence" value="ECO:0007669"/>
    <property type="project" value="UniProtKB-ARBA"/>
</dbReference>
<dbReference type="OrthoDB" id="424302at2759"/>
<dbReference type="Gene3D" id="3.30.1600.10">
    <property type="entry name" value="SIR2/SIRT2 'Small Domain"/>
    <property type="match status" value="1"/>
</dbReference>
<keyword evidence="10" id="KW-0539">Nucleus</keyword>
<dbReference type="Pfam" id="PF02146">
    <property type="entry name" value="SIR2"/>
    <property type="match status" value="1"/>
</dbReference>
<keyword evidence="8 12" id="KW-0862">Zinc</keyword>
<dbReference type="Proteomes" id="UP000183832">
    <property type="component" value="Unassembled WGS sequence"/>
</dbReference>
<feature type="binding site" evidence="12">
    <location>
        <position position="824"/>
    </location>
    <ligand>
        <name>Zn(2+)</name>
        <dbReference type="ChEBI" id="CHEBI:29105"/>
    </ligand>
</feature>
<evidence type="ECO:0000256" key="12">
    <source>
        <dbReference type="PROSITE-ProRule" id="PRU00236"/>
    </source>
</evidence>
<comment type="subcellular location">
    <subcellularLocation>
        <location evidence="2">Nucleus</location>
    </subcellularLocation>
</comment>
<dbReference type="SUPFAM" id="SSF144232">
    <property type="entry name" value="HIT/MYND zinc finger-like"/>
    <property type="match status" value="1"/>
</dbReference>
<sequence>MENFQRNIQTRECKSNELAEKFRNEGNKKFREKNFFEALSLYNKSLCYSQDMEILSLGYANRSAVYKEVKMFDMCIENIHLAKENGYPSNKMNKLIEREQNCKKIVNLKMKSAKEDAENFFKLSLPANEKIPFAVKCLKYQVNEKYGRHVITTANLKAGDIILIEEPFLKKFQYGTQNYYTRCANCLKTNKLNLIPCNICATTMYCSSECQRNDELVHPLECKVQTTEKIFLSNLKLVLQAVQIAGSINNLKRIFKDKSNSTVFDFDWSKEDLSHSKNFLSVLASMNCVQTSLLNEEKLDLLKNVLKKYLADHLSKFNETYKIDDQTDFLCQQSKNFFNIFNTNSIRMEEHTYEFNQDSAFTSWIDYNKIGSGIFPFASLFNHSCDPNTTRVTVDNKLVFVIRKPVKSGEQIFVTYGPDFTGYTLMERQNLLIRDYGFKCDCEACRNDYPKMETFVINPSIFHKSLSVAKAKKEFRKGCVYMEKHMKDHPSFETDEMMYLIKHTLFEIAKLPFDDKLGSTEPFFSDFRLHSSPGKNDDMTENSDSGFTEFNQTRSSDTSQHEMSKTSSPEPDNQEQRESSSDIVELKSSDNSLGRGSMSKSSESSSDDDDSDDDDYEDSEASQTSVLGWVRQQMQKGANPRDIIKVLLHNFHIPENMSETMLWRIISFAVTPQRERLSNVKTLSDAVHRIRQAKHIIILTGAGVSVSCGIPDFRSRDGVYSRLSREYPNLPDPQAMFDIKFFYQDPRPFFKFAREIFPGQFKPSPSHRFIKKMEERGVLLRNYTQNIDTLERYTQNIDTLERVAGISRLIECHGSFATASCTRCKFKINGDAIREDILQQRIPICFLCNPNHGSQTISPQLNEDTSTTDRDHLKNLVEMGIFKPDIVFFGEELPDDFHDSIDTDRNKCDLLIVIGSSLKVKPVAMIPNLVPPNVPQILINREPLSHMNFDVNLYGDSDVIIHHLYSLLSESDDDKDEELCWMEKTLEETTVEIPQKTIPPSSPIAPENEPATSDEPQPSLQSPNSESLVHLLPADKFAQISPRCYMFPGAEVTLENMEGESEDSDDEYSDEDDEDEAETSPNTHEIIVPDIDNVLSNEIPIPEVSPTPTTSNSLSPTPSTSSQLQCNDREVIENITNMQADEATEENFEATPIKRPRLEIDDLQIEKYF</sequence>
<dbReference type="AlphaFoldDB" id="A0A1J1J199"/>
<dbReference type="SUPFAM" id="SSF52467">
    <property type="entry name" value="DHS-like NAD/FAD-binding domain"/>
    <property type="match status" value="1"/>
</dbReference>
<feature type="region of interest" description="Disordered" evidence="13">
    <location>
        <begin position="1056"/>
        <end position="1125"/>
    </location>
</feature>
<evidence type="ECO:0000256" key="2">
    <source>
        <dbReference type="ARBA" id="ARBA00004123"/>
    </source>
</evidence>
<feature type="compositionally biased region" description="Acidic residues" evidence="13">
    <location>
        <begin position="605"/>
        <end position="620"/>
    </location>
</feature>
<evidence type="ECO:0000256" key="4">
    <source>
        <dbReference type="ARBA" id="ARBA00012928"/>
    </source>
</evidence>
<dbReference type="SUPFAM" id="SSF48452">
    <property type="entry name" value="TPR-like"/>
    <property type="match status" value="1"/>
</dbReference>
<dbReference type="Pfam" id="PF00856">
    <property type="entry name" value="SET"/>
    <property type="match status" value="1"/>
</dbReference>
<dbReference type="STRING" id="568069.A0A1J1J199"/>
<evidence type="ECO:0000256" key="10">
    <source>
        <dbReference type="ARBA" id="ARBA00023242"/>
    </source>
</evidence>
<gene>
    <name evidence="17" type="ORF">CLUMA_CG018942</name>
</gene>
<dbReference type="InterPro" id="IPR029035">
    <property type="entry name" value="DHS-like_NAD/FAD-binding_dom"/>
</dbReference>
<dbReference type="InterPro" id="IPR001214">
    <property type="entry name" value="SET_dom"/>
</dbReference>
<feature type="binding site" evidence="12">
    <location>
        <position position="821"/>
    </location>
    <ligand>
        <name>Zn(2+)</name>
        <dbReference type="ChEBI" id="CHEBI:29105"/>
    </ligand>
</feature>
<feature type="region of interest" description="Disordered" evidence="13">
    <location>
        <begin position="990"/>
        <end position="1025"/>
    </location>
</feature>
<dbReference type="PANTHER" id="PTHR47111:SF1">
    <property type="entry name" value="SET AND MYND DOMAIN-CONTAINING PROTEIN 4"/>
    <property type="match status" value="1"/>
</dbReference>
<feature type="region of interest" description="Disordered" evidence="13">
    <location>
        <begin position="527"/>
        <end position="626"/>
    </location>
</feature>
<proteinExistence type="inferred from homology"/>
<feature type="compositionally biased region" description="Polar residues" evidence="13">
    <location>
        <begin position="542"/>
        <end position="558"/>
    </location>
</feature>
<keyword evidence="5" id="KW-0808">Transferase</keyword>
<dbReference type="EMBL" id="CVRI01000066">
    <property type="protein sequence ID" value="CRL06221.1"/>
    <property type="molecule type" value="Genomic_DNA"/>
</dbReference>
<evidence type="ECO:0000256" key="11">
    <source>
        <dbReference type="PROSITE-ProRule" id="PRU00134"/>
    </source>
</evidence>
<dbReference type="PANTHER" id="PTHR47111">
    <property type="entry name" value="BCDNA.LD29892"/>
    <property type="match status" value="1"/>
</dbReference>
<evidence type="ECO:0000313" key="18">
    <source>
        <dbReference type="Proteomes" id="UP000183832"/>
    </source>
</evidence>
<feature type="binding site" evidence="12">
    <location>
        <position position="845"/>
    </location>
    <ligand>
        <name>Zn(2+)</name>
        <dbReference type="ChEBI" id="CHEBI:29105"/>
    </ligand>
</feature>
<dbReference type="SUPFAM" id="SSF82199">
    <property type="entry name" value="SET domain"/>
    <property type="match status" value="1"/>
</dbReference>
<dbReference type="PROSITE" id="PS01360">
    <property type="entry name" value="ZF_MYND_1"/>
    <property type="match status" value="1"/>
</dbReference>
<evidence type="ECO:0000256" key="5">
    <source>
        <dbReference type="ARBA" id="ARBA00022679"/>
    </source>
</evidence>
<organism evidence="17 18">
    <name type="scientific">Clunio marinus</name>
    <dbReference type="NCBI Taxonomy" id="568069"/>
    <lineage>
        <taxon>Eukaryota</taxon>
        <taxon>Metazoa</taxon>
        <taxon>Ecdysozoa</taxon>
        <taxon>Arthropoda</taxon>
        <taxon>Hexapoda</taxon>
        <taxon>Insecta</taxon>
        <taxon>Pterygota</taxon>
        <taxon>Neoptera</taxon>
        <taxon>Endopterygota</taxon>
        <taxon>Diptera</taxon>
        <taxon>Nematocera</taxon>
        <taxon>Chironomoidea</taxon>
        <taxon>Chironomidae</taxon>
        <taxon>Clunio</taxon>
    </lineage>
</organism>
<keyword evidence="7 11" id="KW-0863">Zinc-finger</keyword>
<feature type="compositionally biased region" description="Low complexity" evidence="13">
    <location>
        <begin position="1106"/>
        <end position="1122"/>
    </location>
</feature>
<evidence type="ECO:0000256" key="9">
    <source>
        <dbReference type="ARBA" id="ARBA00023027"/>
    </source>
</evidence>
<keyword evidence="6 12" id="KW-0479">Metal-binding</keyword>
<keyword evidence="9" id="KW-0520">NAD</keyword>
<feature type="compositionally biased region" description="Polar residues" evidence="13">
    <location>
        <begin position="1010"/>
        <end position="1025"/>
    </location>
</feature>
<dbReference type="GO" id="GO:0034979">
    <property type="term" value="F:NAD-dependent protein lysine deacetylase activity"/>
    <property type="evidence" value="ECO:0007669"/>
    <property type="project" value="UniProtKB-EC"/>
</dbReference>
<feature type="active site" description="Proton acceptor" evidence="12">
    <location>
        <position position="813"/>
    </location>
</feature>
<evidence type="ECO:0000256" key="8">
    <source>
        <dbReference type="ARBA" id="ARBA00022833"/>
    </source>
</evidence>
<feature type="binding site" evidence="12">
    <location>
        <position position="848"/>
    </location>
    <ligand>
        <name>Zn(2+)</name>
        <dbReference type="ChEBI" id="CHEBI:29105"/>
    </ligand>
</feature>
<dbReference type="Gene3D" id="1.10.220.160">
    <property type="match status" value="1"/>
</dbReference>
<dbReference type="InterPro" id="IPR002893">
    <property type="entry name" value="Znf_MYND"/>
</dbReference>
<dbReference type="InterPro" id="IPR026590">
    <property type="entry name" value="Ssirtuin_cat_dom"/>
</dbReference>
<dbReference type="FunFam" id="3.30.1600.10:FF:000013">
    <property type="entry name" value="NAD-dependent protein deacetylase sirtuin-1"/>
    <property type="match status" value="1"/>
</dbReference>
<dbReference type="GO" id="GO:0070403">
    <property type="term" value="F:NAD+ binding"/>
    <property type="evidence" value="ECO:0007669"/>
    <property type="project" value="InterPro"/>
</dbReference>
<name>A0A1J1J199_9DIPT</name>
<dbReference type="Gene3D" id="2.170.270.10">
    <property type="entry name" value="SET domain"/>
    <property type="match status" value="1"/>
</dbReference>
<evidence type="ECO:0000256" key="3">
    <source>
        <dbReference type="ARBA" id="ARBA00006924"/>
    </source>
</evidence>
<dbReference type="InterPro" id="IPR026591">
    <property type="entry name" value="Sirtuin_cat_small_dom_sf"/>
</dbReference>